<dbReference type="InterPro" id="IPR037522">
    <property type="entry name" value="HD_GYP_dom"/>
</dbReference>
<dbReference type="PANTHER" id="PTHR45228">
    <property type="entry name" value="CYCLIC DI-GMP PHOSPHODIESTERASE TM_0186-RELATED"/>
    <property type="match status" value="1"/>
</dbReference>
<dbReference type="InterPro" id="IPR003607">
    <property type="entry name" value="HD/PDEase_dom"/>
</dbReference>
<dbReference type="GeneID" id="69653342"/>
<evidence type="ECO:0000259" key="1">
    <source>
        <dbReference type="PROSITE" id="PS51832"/>
    </source>
</evidence>
<protein>
    <submittedName>
        <fullName evidence="2">HD domain-containing protein</fullName>
    </submittedName>
</protein>
<dbReference type="CDD" id="cd00077">
    <property type="entry name" value="HDc"/>
    <property type="match status" value="1"/>
</dbReference>
<dbReference type="STRING" id="29466.GCA_002005185_01431"/>
<dbReference type="Gene3D" id="1.10.3210.10">
    <property type="entry name" value="Hypothetical protein af1432"/>
    <property type="match status" value="1"/>
</dbReference>
<dbReference type="Proteomes" id="UP000778864">
    <property type="component" value="Unassembled WGS sequence"/>
</dbReference>
<proteinExistence type="predicted"/>
<reference evidence="3" key="2">
    <citation type="submission" date="2023-08" db="EMBL/GenBank/DDBJ databases">
        <title>Veillonella_parvula_DSM 2007_complete_genome_hifiasm_Zymo_Research_D6332.</title>
        <authorList>
            <person name="Damerum A."/>
        </authorList>
    </citation>
    <scope>NUCLEOTIDE SEQUENCE</scope>
    <source>
        <strain evidence="3">DSM 2007</strain>
    </source>
</reference>
<dbReference type="SUPFAM" id="SSF109604">
    <property type="entry name" value="HD-domain/PDEase-like"/>
    <property type="match status" value="1"/>
</dbReference>
<reference evidence="2" key="1">
    <citation type="submission" date="2021-02" db="EMBL/GenBank/DDBJ databases">
        <title>Infant gut strain persistence is associated with maternal origin, phylogeny, and functional potential including surface adhesion and iron acquisition.</title>
        <authorList>
            <person name="Lou Y.C."/>
        </authorList>
    </citation>
    <scope>NUCLEOTIDE SEQUENCE</scope>
    <source>
        <strain evidence="2">L3_108_031G1_dasL3_108_031G1_concoct_20</strain>
    </source>
</reference>
<evidence type="ECO:0000313" key="2">
    <source>
        <dbReference type="EMBL" id="MBS4892663.1"/>
    </source>
</evidence>
<dbReference type="EMBL" id="CP133463">
    <property type="protein sequence ID" value="WMS18879.1"/>
    <property type="molecule type" value="Genomic_DNA"/>
</dbReference>
<feature type="domain" description="HD-GYP" evidence="1">
    <location>
        <begin position="16"/>
        <end position="200"/>
    </location>
</feature>
<dbReference type="OMA" id="RCHHERW"/>
<organism evidence="2 4">
    <name type="scientific">Veillonella parvula</name>
    <name type="common">Staphylococcus parvulus</name>
    <dbReference type="NCBI Taxonomy" id="29466"/>
    <lineage>
        <taxon>Bacteria</taxon>
        <taxon>Bacillati</taxon>
        <taxon>Bacillota</taxon>
        <taxon>Negativicutes</taxon>
        <taxon>Veillonellales</taxon>
        <taxon>Veillonellaceae</taxon>
        <taxon>Veillonella</taxon>
    </lineage>
</organism>
<dbReference type="NCBIfam" id="TIGR00277">
    <property type="entry name" value="HDIG"/>
    <property type="match status" value="1"/>
</dbReference>
<dbReference type="PROSITE" id="PS51832">
    <property type="entry name" value="HD_GYP"/>
    <property type="match status" value="1"/>
</dbReference>
<dbReference type="InterPro" id="IPR006675">
    <property type="entry name" value="HDIG_dom"/>
</dbReference>
<dbReference type="SMART" id="SM00471">
    <property type="entry name" value="HDc"/>
    <property type="match status" value="1"/>
</dbReference>
<dbReference type="PANTHER" id="PTHR45228:SF4">
    <property type="entry name" value="LIPOPROTEIN"/>
    <property type="match status" value="1"/>
</dbReference>
<evidence type="ECO:0000313" key="4">
    <source>
        <dbReference type="Proteomes" id="UP000778864"/>
    </source>
</evidence>
<dbReference type="AlphaFoldDB" id="A0A100YNF9"/>
<evidence type="ECO:0000313" key="3">
    <source>
        <dbReference type="EMBL" id="WMS18879.1"/>
    </source>
</evidence>
<dbReference type="RefSeq" id="WP_004693025.1">
    <property type="nucleotide sequence ID" value="NZ_AP031417.1"/>
</dbReference>
<sequence length="200" mass="22479">MFMLSLMQPSGLYELEKDSLEAISAQLLQMIQMKSYHLYTHSIQVSNYAVSIAAKMGLPLNEIEQIRHAALLHDVGLLMVPNALIQKSPYLNKQEMSKYKQHAASGANMIENYPCCQQILPYIRYHHEKWDGSGYPKHLRGANIPLGARIIAVADYYDTTVNPSTEFWAKTKAKAKEELFSASGSLFDPDVVKAFIDVLG</sequence>
<gene>
    <name evidence="2" type="ORF">KHZ90_02660</name>
    <name evidence="3" type="ORF">RDV51_05380</name>
</gene>
<dbReference type="Proteomes" id="UP001228955">
    <property type="component" value="Chromosome"/>
</dbReference>
<name>A0A100YNF9_VEIPA</name>
<accession>A0A100YNF9</accession>
<dbReference type="Pfam" id="PF13487">
    <property type="entry name" value="HD_5"/>
    <property type="match status" value="1"/>
</dbReference>
<dbReference type="EMBL" id="JAGZMU010000001">
    <property type="protein sequence ID" value="MBS4892663.1"/>
    <property type="molecule type" value="Genomic_DNA"/>
</dbReference>
<dbReference type="InterPro" id="IPR052020">
    <property type="entry name" value="Cyclic_di-GMP/3'3'-cGAMP_PDE"/>
</dbReference>